<name>A0A0N5BMB1_STREA</name>
<feature type="region of interest" description="Disordered" evidence="1">
    <location>
        <begin position="143"/>
        <end position="219"/>
    </location>
</feature>
<dbReference type="SMART" id="SM00198">
    <property type="entry name" value="SCP"/>
    <property type="match status" value="1"/>
</dbReference>
<dbReference type="Pfam" id="PF00188">
    <property type="entry name" value="CAP"/>
    <property type="match status" value="1"/>
</dbReference>
<evidence type="ECO:0000313" key="3">
    <source>
        <dbReference type="Proteomes" id="UP000046392"/>
    </source>
</evidence>
<organism evidence="3 4">
    <name type="scientific">Strongyloides papillosus</name>
    <name type="common">Intestinal threadworm</name>
    <dbReference type="NCBI Taxonomy" id="174720"/>
    <lineage>
        <taxon>Eukaryota</taxon>
        <taxon>Metazoa</taxon>
        <taxon>Ecdysozoa</taxon>
        <taxon>Nematoda</taxon>
        <taxon>Chromadorea</taxon>
        <taxon>Rhabditida</taxon>
        <taxon>Tylenchina</taxon>
        <taxon>Panagrolaimomorpha</taxon>
        <taxon>Strongyloidoidea</taxon>
        <taxon>Strongyloididae</taxon>
        <taxon>Strongyloides</taxon>
    </lineage>
</organism>
<evidence type="ECO:0000256" key="1">
    <source>
        <dbReference type="SAM" id="MobiDB-lite"/>
    </source>
</evidence>
<dbReference type="InterPro" id="IPR001283">
    <property type="entry name" value="CRISP-related"/>
</dbReference>
<keyword evidence="3" id="KW-1185">Reference proteome</keyword>
<feature type="compositionally biased region" description="Basic residues" evidence="1">
    <location>
        <begin position="10"/>
        <end position="36"/>
    </location>
</feature>
<feature type="region of interest" description="Disordered" evidence="1">
    <location>
        <begin position="1"/>
        <end position="114"/>
    </location>
</feature>
<dbReference type="Gene3D" id="3.40.33.10">
    <property type="entry name" value="CAP"/>
    <property type="match status" value="1"/>
</dbReference>
<protein>
    <submittedName>
        <fullName evidence="4">SCP domain-containing protein</fullName>
    </submittedName>
</protein>
<dbReference type="InterPro" id="IPR035940">
    <property type="entry name" value="CAP_sf"/>
</dbReference>
<proteinExistence type="predicted"/>
<evidence type="ECO:0000313" key="4">
    <source>
        <dbReference type="WBParaSite" id="SPAL_0000705100.1"/>
    </source>
</evidence>
<dbReference type="AlphaFoldDB" id="A0A0N5BMB1"/>
<dbReference type="Proteomes" id="UP000046392">
    <property type="component" value="Unplaced"/>
</dbReference>
<dbReference type="InterPro" id="IPR014044">
    <property type="entry name" value="CAP_dom"/>
</dbReference>
<reference evidence="4" key="1">
    <citation type="submission" date="2017-02" db="UniProtKB">
        <authorList>
            <consortium name="WormBaseParasite"/>
        </authorList>
    </citation>
    <scope>IDENTIFICATION</scope>
</reference>
<dbReference type="SUPFAM" id="SSF55797">
    <property type="entry name" value="PR-1-like"/>
    <property type="match status" value="1"/>
</dbReference>
<feature type="domain" description="SCP" evidence="2">
    <location>
        <begin position="273"/>
        <end position="400"/>
    </location>
</feature>
<sequence length="415" mass="48999">MERGKNLHPASRKSAIKKRRKLSWKKRLSRNSKRKSSLGDIYENEEFNSSLSRSNSKSSRKSKNGKGLATKVSDEKNLSNKKSLMQRVRSRFSRKHRQSINTYENTSGHEERKSFLQRLSLRRTNKKKDDTIYENISNHGERKSFLPRLTKKRSSKKKDDNVYETPYDQIRRPSSTSSRRQSNDNEGYLVDPAKSNSFRKQTTSKKPVIHPPNRRGSSLYGRLDLKKPIFYEKYNGFNITPFLSQNKFSSYIYKKVWSDCDYTCFYKNGYQRYKIKTYLHINLLRKYHYAQPLVQNSLLNRLAQEHADKMARRRSIIRFDSILYGATLGATFYPAASTIVTRWYDEYKNHSFFLNYKRPGSQQLTQLLWKDSKEVGIGAARGDNILYLVCLYYPKGNIDGLFRKNVLKRQRNWEQ</sequence>
<evidence type="ECO:0000259" key="2">
    <source>
        <dbReference type="SMART" id="SM00198"/>
    </source>
</evidence>
<accession>A0A0N5BMB1</accession>
<dbReference type="WBParaSite" id="SPAL_0000705100.1">
    <property type="protein sequence ID" value="SPAL_0000705100.1"/>
    <property type="gene ID" value="SPAL_0000705100"/>
</dbReference>
<dbReference type="PANTHER" id="PTHR10334">
    <property type="entry name" value="CYSTEINE-RICH SECRETORY PROTEIN-RELATED"/>
    <property type="match status" value="1"/>
</dbReference>
<feature type="compositionally biased region" description="Basic residues" evidence="1">
    <location>
        <begin position="88"/>
        <end position="98"/>
    </location>
</feature>
<feature type="compositionally biased region" description="Polar residues" evidence="1">
    <location>
        <begin position="194"/>
        <end position="205"/>
    </location>
</feature>